<dbReference type="InterPro" id="IPR029058">
    <property type="entry name" value="AB_hydrolase_fold"/>
</dbReference>
<gene>
    <name evidence="2" type="ORF">AOB60_31695</name>
</gene>
<accession>A0A2N8PFC9</accession>
<evidence type="ECO:0000259" key="1">
    <source>
        <dbReference type="Pfam" id="PF06259"/>
    </source>
</evidence>
<dbReference type="Pfam" id="PF06259">
    <property type="entry name" value="Abhydrolase_8"/>
    <property type="match status" value="1"/>
</dbReference>
<proteinExistence type="predicted"/>
<comment type="caution">
    <text evidence="2">The sequence shown here is derived from an EMBL/GenBank/DDBJ whole genome shotgun (WGS) entry which is preliminary data.</text>
</comment>
<organism evidence="2 3">
    <name type="scientific">Streptomyces noursei</name>
    <name type="common">Streptomyces albulus</name>
    <dbReference type="NCBI Taxonomy" id="1971"/>
    <lineage>
        <taxon>Bacteria</taxon>
        <taxon>Bacillati</taxon>
        <taxon>Actinomycetota</taxon>
        <taxon>Actinomycetes</taxon>
        <taxon>Kitasatosporales</taxon>
        <taxon>Streptomycetaceae</taxon>
        <taxon>Streptomyces</taxon>
    </lineage>
</organism>
<dbReference type="EMBL" id="LJSN01000003">
    <property type="protein sequence ID" value="PNE39722.1"/>
    <property type="molecule type" value="Genomic_DNA"/>
</dbReference>
<dbReference type="Proteomes" id="UP000236047">
    <property type="component" value="Unassembled WGS sequence"/>
</dbReference>
<name>A0A2N8PFC9_STRNR</name>
<dbReference type="RefSeq" id="WP_073450063.1">
    <property type="nucleotide sequence ID" value="NZ_LJSN01000003.1"/>
</dbReference>
<protein>
    <recommendedName>
        <fullName evidence="1">DUF1023 domain-containing protein</fullName>
    </recommendedName>
</protein>
<evidence type="ECO:0000313" key="2">
    <source>
        <dbReference type="EMBL" id="PNE39722.1"/>
    </source>
</evidence>
<feature type="domain" description="DUF1023" evidence="1">
    <location>
        <begin position="139"/>
        <end position="313"/>
    </location>
</feature>
<evidence type="ECO:0000313" key="3">
    <source>
        <dbReference type="Proteomes" id="UP000236047"/>
    </source>
</evidence>
<dbReference type="InterPro" id="IPR010427">
    <property type="entry name" value="DUF1023"/>
</dbReference>
<dbReference type="AlphaFoldDB" id="A0A2N8PFC9"/>
<dbReference type="Gene3D" id="3.40.50.1820">
    <property type="entry name" value="alpha/beta hydrolase"/>
    <property type="match status" value="1"/>
</dbReference>
<keyword evidence="3" id="KW-1185">Reference proteome</keyword>
<sequence>MLGKRRLTRVIGLVLLSVVGTGGWVAGSAQQAVTGPPPGTAAWRADHSLGRALPDPAGAAPREVTAFFARLDGVQREELAARHPLVVGNLDGAPLSLRYRANSLAIRAEEEKAERRGDGRSAARYAAFLRPGRRILAFDPRGRGQLAEVYGDLAAARRTAVVVPGSDIDLGSFERAEDPYGTPSGMARSLRAKMAENTPGTPTAVIAWAGYTTPVGLGPDAATGRLAEAGAPRLNRLLAGLQALGRPAPSVFCHSYGSVVCGVAAPATAPGAVADLVFLGSPGTRADTAAGLRSTARVWAARDATDWIGDAPHTRLLDLGHGPDPTDPAYGARRVSADRARGHTGYFAPGTDSLANFADITLGAYRAVRCAADRQECRHDLG</sequence>
<reference evidence="3" key="1">
    <citation type="submission" date="2015-09" db="EMBL/GenBank/DDBJ databases">
        <authorList>
            <person name="Graham D.E."/>
            <person name="Mahan K.M."/>
            <person name="Klingeman D.M."/>
            <person name="Fida T."/>
            <person name="Giannone R.J."/>
            <person name="Hettich R.L."/>
            <person name="Parry R.J."/>
            <person name="Spain J.C."/>
        </authorList>
    </citation>
    <scope>NUCLEOTIDE SEQUENCE [LARGE SCALE GENOMIC DNA]</scope>
    <source>
        <strain evidence="3">JCM 4701</strain>
    </source>
</reference>